<gene>
    <name evidence="6" type="ORF">ONB1V03_LOCUS17781</name>
</gene>
<evidence type="ECO:0000256" key="4">
    <source>
        <dbReference type="SAM" id="MobiDB-lite"/>
    </source>
</evidence>
<evidence type="ECO:0000259" key="5">
    <source>
        <dbReference type="Pfam" id="PF18100"/>
    </source>
</evidence>
<dbReference type="EMBL" id="CAJPVJ010022827">
    <property type="protein sequence ID" value="CAG2178356.1"/>
    <property type="molecule type" value="Genomic_DNA"/>
</dbReference>
<feature type="region of interest" description="Disordered" evidence="4">
    <location>
        <begin position="187"/>
        <end position="210"/>
    </location>
</feature>
<feature type="region of interest" description="Disordered" evidence="4">
    <location>
        <begin position="35"/>
        <end position="62"/>
    </location>
</feature>
<dbReference type="GO" id="GO:0004115">
    <property type="term" value="F:3',5'-cyclic-AMP phosphodiesterase activity"/>
    <property type="evidence" value="ECO:0007669"/>
    <property type="project" value="UniProtKB-EC"/>
</dbReference>
<dbReference type="Proteomes" id="UP000728032">
    <property type="component" value="Unassembled WGS sequence"/>
</dbReference>
<dbReference type="AlphaFoldDB" id="A0A7R9MJC3"/>
<feature type="non-terminal residue" evidence="6">
    <location>
        <position position="1"/>
    </location>
</feature>
<evidence type="ECO:0000313" key="7">
    <source>
        <dbReference type="Proteomes" id="UP000728032"/>
    </source>
</evidence>
<feature type="domain" description="Phosphodiesterase 4 upstream conserved regions (UCR)" evidence="5">
    <location>
        <begin position="10"/>
        <end position="132"/>
    </location>
</feature>
<evidence type="ECO:0000313" key="6">
    <source>
        <dbReference type="EMBL" id="CAD7661220.1"/>
    </source>
</evidence>
<dbReference type="InterPro" id="IPR040844">
    <property type="entry name" value="PDE4_UCR"/>
</dbReference>
<keyword evidence="2" id="KW-0378">Hydrolase</keyword>
<sequence>GCRHGEDLIVTPFAQILASLRNVRNNYIHITNIPCPVNRPKENRRPSYTSLQQQLQSKQQPLTEDGVNKLAVDTLEELDWCLDQLETIQSHRSVGDMATSKFKRMLNKELSHFSETKSGSQISEWVFRTFLDKQEDLDLPFLRFEDGVAQQSQPGHVVATAKSVLPGPMVRPDMRIAGQSMSQITGVKKPLSHTNSLTKLPKHGVETPHE</sequence>
<keyword evidence="7" id="KW-1185">Reference proteome</keyword>
<dbReference type="OrthoDB" id="189220at2759"/>
<organism evidence="6">
    <name type="scientific">Oppiella nova</name>
    <dbReference type="NCBI Taxonomy" id="334625"/>
    <lineage>
        <taxon>Eukaryota</taxon>
        <taxon>Metazoa</taxon>
        <taxon>Ecdysozoa</taxon>
        <taxon>Arthropoda</taxon>
        <taxon>Chelicerata</taxon>
        <taxon>Arachnida</taxon>
        <taxon>Acari</taxon>
        <taxon>Acariformes</taxon>
        <taxon>Sarcoptiformes</taxon>
        <taxon>Oribatida</taxon>
        <taxon>Brachypylina</taxon>
        <taxon>Oppioidea</taxon>
        <taxon>Oppiidae</taxon>
        <taxon>Oppiella</taxon>
    </lineage>
</organism>
<dbReference type="EC" id="3.1.4.53" evidence="1"/>
<dbReference type="Pfam" id="PF18100">
    <property type="entry name" value="PDE4_UCR"/>
    <property type="match status" value="1"/>
</dbReference>
<dbReference type="PANTHER" id="PTHR11347">
    <property type="entry name" value="CYCLIC NUCLEOTIDE PHOSPHODIESTERASE"/>
    <property type="match status" value="1"/>
</dbReference>
<feature type="non-terminal residue" evidence="6">
    <location>
        <position position="210"/>
    </location>
</feature>
<accession>A0A7R9MJC3</accession>
<name>A0A7R9MJC3_9ACAR</name>
<protein>
    <recommendedName>
        <fullName evidence="1">3',5'-cyclic-AMP phosphodiesterase</fullName>
        <ecNumber evidence="1">3.1.4.53</ecNumber>
    </recommendedName>
</protein>
<evidence type="ECO:0000256" key="1">
    <source>
        <dbReference type="ARBA" id="ARBA00012276"/>
    </source>
</evidence>
<evidence type="ECO:0000256" key="2">
    <source>
        <dbReference type="ARBA" id="ARBA00022801"/>
    </source>
</evidence>
<dbReference type="EMBL" id="OC937652">
    <property type="protein sequence ID" value="CAD7661220.1"/>
    <property type="molecule type" value="Genomic_DNA"/>
</dbReference>
<evidence type="ECO:0000256" key="3">
    <source>
        <dbReference type="ARBA" id="ARBA00023149"/>
    </source>
</evidence>
<keyword evidence="3" id="KW-0114">cAMP</keyword>
<reference evidence="6" key="1">
    <citation type="submission" date="2020-11" db="EMBL/GenBank/DDBJ databases">
        <authorList>
            <person name="Tran Van P."/>
        </authorList>
    </citation>
    <scope>NUCLEOTIDE SEQUENCE</scope>
</reference>
<feature type="compositionally biased region" description="Low complexity" evidence="4">
    <location>
        <begin position="50"/>
        <end position="60"/>
    </location>
</feature>
<proteinExistence type="predicted"/>